<dbReference type="Proteomes" id="UP000000503">
    <property type="component" value="Chromosome"/>
</dbReference>
<dbReference type="SMART" id="SM00481">
    <property type="entry name" value="POLIIIAc"/>
    <property type="match status" value="1"/>
</dbReference>
<name>F8F295_GRAC1</name>
<proteinExistence type="predicted"/>
<dbReference type="InterPro" id="IPR004013">
    <property type="entry name" value="PHP_dom"/>
</dbReference>
<dbReference type="InterPro" id="IPR016195">
    <property type="entry name" value="Pol/histidinol_Pase-like"/>
</dbReference>
<keyword evidence="3" id="KW-1185">Reference proteome</keyword>
<dbReference type="EMBL" id="CP002868">
    <property type="protein sequence ID" value="AEJ20877.1"/>
    <property type="molecule type" value="Genomic_DNA"/>
</dbReference>
<dbReference type="AlphaFoldDB" id="F8F295"/>
<dbReference type="Pfam" id="PF02811">
    <property type="entry name" value="PHP"/>
    <property type="match status" value="1"/>
</dbReference>
<gene>
    <name evidence="2" type="ordered locus">Spica_2781</name>
</gene>
<dbReference type="OrthoDB" id="9791620at2"/>
<dbReference type="Gene3D" id="3.20.20.140">
    <property type="entry name" value="Metal-dependent hydrolases"/>
    <property type="match status" value="1"/>
</dbReference>
<accession>F8F295</accession>
<sequence>MLADLHNHSCLSPCGSLDLSPRVLVEEAARRGIKILALTDHNTCANCPSFAKLCVSYNIIPIFGMEATTREEVHVLCLFDTLEKALSLGEYVHTLLPPIPHDPERLGDQVIVNEHDEIEGEIDIYLGSALELGLDEIGPLVEQFGGLVIPAHVDRPAFSMTSQLGFVSAGPWSALECVRLPPTVQTLGYPLITSSDAHYPEHVGRRAFELPLHERECQQALAAGKIDLPLLSAALSRCRKD</sequence>
<dbReference type="eggNOG" id="COG0613">
    <property type="taxonomic scope" value="Bacteria"/>
</dbReference>
<dbReference type="KEGG" id="scd:Spica_2781"/>
<dbReference type="SUPFAM" id="SSF89550">
    <property type="entry name" value="PHP domain-like"/>
    <property type="match status" value="1"/>
</dbReference>
<dbReference type="PANTHER" id="PTHR42924:SF3">
    <property type="entry name" value="POLYMERASE_HISTIDINOL PHOSPHATASE N-TERMINAL DOMAIN-CONTAINING PROTEIN"/>
    <property type="match status" value="1"/>
</dbReference>
<feature type="domain" description="Polymerase/histidinol phosphatase N-terminal" evidence="1">
    <location>
        <begin position="3"/>
        <end position="71"/>
    </location>
</feature>
<dbReference type="GO" id="GO:0035312">
    <property type="term" value="F:5'-3' DNA exonuclease activity"/>
    <property type="evidence" value="ECO:0007669"/>
    <property type="project" value="TreeGrafter"/>
</dbReference>
<dbReference type="HOGENOM" id="CLU_097071_0_0_12"/>
<reference evidence="3" key="1">
    <citation type="journal article" date="2013" name="Stand. Genomic Sci.">
        <title>Genome sequence of the thermophilic fresh-water bacterium Spirochaeta caldaria type strain (H1(T)), reclassification of Spirochaeta caldaria, Spirochaeta stenostrepta, and Spirochaeta zuelzerae in the genus Treponema as Treponema caldaria comb. nov., Treponema stenostrepta comb. nov., and Treponema zuelzerae comb. nov., and emendation of the genus Treponema.</title>
        <authorList>
            <person name="Abt B."/>
            <person name="Goker M."/>
            <person name="Scheuner C."/>
            <person name="Han C."/>
            <person name="Lu M."/>
            <person name="Misra M."/>
            <person name="Lapidus A."/>
            <person name="Nolan M."/>
            <person name="Lucas S."/>
            <person name="Hammon N."/>
            <person name="Deshpande S."/>
            <person name="Cheng J.F."/>
            <person name="Tapia R."/>
            <person name="Goodwin L.A."/>
            <person name="Pitluck S."/>
            <person name="Liolios K."/>
            <person name="Pagani I."/>
            <person name="Ivanova N."/>
            <person name="Mavromatis K."/>
            <person name="Mikhailova N."/>
            <person name="Huntemann M."/>
            <person name="Pati A."/>
            <person name="Chen A."/>
            <person name="Palaniappan K."/>
            <person name="Land M."/>
            <person name="Hauser L."/>
            <person name="Jeffries C.D."/>
            <person name="Rohde M."/>
            <person name="Spring S."/>
            <person name="Gronow S."/>
            <person name="Detter J.C."/>
            <person name="Bristow J."/>
            <person name="Eisen J.A."/>
            <person name="Markowitz V."/>
            <person name="Hugenholtz P."/>
            <person name="Kyrpides N.C."/>
            <person name="Woyke T."/>
            <person name="Klenk H.P."/>
        </authorList>
    </citation>
    <scope>NUCLEOTIDE SEQUENCE</scope>
    <source>
        <strain evidence="3">ATCC 51460 / DSM 7334 / H1</strain>
    </source>
</reference>
<dbReference type="CDD" id="cd07432">
    <property type="entry name" value="PHP_HisPPase"/>
    <property type="match status" value="1"/>
</dbReference>
<dbReference type="PANTHER" id="PTHR42924">
    <property type="entry name" value="EXONUCLEASE"/>
    <property type="match status" value="1"/>
</dbReference>
<organism evidence="2 3">
    <name type="scientific">Gracilinema caldarium (strain ATCC 51460 / DSM 7334 / H1)</name>
    <name type="common">Treponema caldarium</name>
    <dbReference type="NCBI Taxonomy" id="744872"/>
    <lineage>
        <taxon>Bacteria</taxon>
        <taxon>Pseudomonadati</taxon>
        <taxon>Spirochaetota</taxon>
        <taxon>Spirochaetia</taxon>
        <taxon>Spirochaetales</taxon>
        <taxon>Breznakiellaceae</taxon>
        <taxon>Gracilinema</taxon>
    </lineage>
</organism>
<evidence type="ECO:0000259" key="1">
    <source>
        <dbReference type="SMART" id="SM00481"/>
    </source>
</evidence>
<dbReference type="STRING" id="744872.Spica_2781"/>
<dbReference type="InterPro" id="IPR052018">
    <property type="entry name" value="PHP_domain"/>
</dbReference>
<dbReference type="RefSeq" id="WP_013970155.1">
    <property type="nucleotide sequence ID" value="NC_015732.1"/>
</dbReference>
<evidence type="ECO:0000313" key="2">
    <source>
        <dbReference type="EMBL" id="AEJ20877.1"/>
    </source>
</evidence>
<protein>
    <submittedName>
        <fullName evidence="2">PHP domain protein</fullName>
    </submittedName>
</protein>
<dbReference type="InterPro" id="IPR003141">
    <property type="entry name" value="Pol/His_phosphatase_N"/>
</dbReference>
<evidence type="ECO:0000313" key="3">
    <source>
        <dbReference type="Proteomes" id="UP000000503"/>
    </source>
</evidence>
<dbReference type="GO" id="GO:0004534">
    <property type="term" value="F:5'-3' RNA exonuclease activity"/>
    <property type="evidence" value="ECO:0007669"/>
    <property type="project" value="TreeGrafter"/>
</dbReference>